<comment type="caution">
    <text evidence="3">The sequence shown here is derived from an EMBL/GenBank/DDBJ whole genome shotgun (WGS) entry which is preliminary data.</text>
</comment>
<dbReference type="AlphaFoldDB" id="A0A3L6FZY5"/>
<keyword evidence="2" id="KW-1133">Transmembrane helix</keyword>
<organism evidence="3">
    <name type="scientific">Zea mays</name>
    <name type="common">Maize</name>
    <dbReference type="NCBI Taxonomy" id="4577"/>
    <lineage>
        <taxon>Eukaryota</taxon>
        <taxon>Viridiplantae</taxon>
        <taxon>Streptophyta</taxon>
        <taxon>Embryophyta</taxon>
        <taxon>Tracheophyta</taxon>
        <taxon>Spermatophyta</taxon>
        <taxon>Magnoliopsida</taxon>
        <taxon>Liliopsida</taxon>
        <taxon>Poales</taxon>
        <taxon>Poaceae</taxon>
        <taxon>PACMAD clade</taxon>
        <taxon>Panicoideae</taxon>
        <taxon>Andropogonodae</taxon>
        <taxon>Andropogoneae</taxon>
        <taxon>Tripsacinae</taxon>
        <taxon>Zea</taxon>
    </lineage>
</organism>
<dbReference type="Proteomes" id="UP000251960">
    <property type="component" value="Chromosome 2"/>
</dbReference>
<feature type="compositionally biased region" description="Basic and acidic residues" evidence="1">
    <location>
        <begin position="71"/>
        <end position="91"/>
    </location>
</feature>
<proteinExistence type="predicted"/>
<keyword evidence="2" id="KW-0812">Transmembrane</keyword>
<evidence type="ECO:0000256" key="2">
    <source>
        <dbReference type="SAM" id="Phobius"/>
    </source>
</evidence>
<evidence type="ECO:0000256" key="1">
    <source>
        <dbReference type="SAM" id="MobiDB-lite"/>
    </source>
</evidence>
<keyword evidence="2" id="KW-0472">Membrane</keyword>
<name>A0A3L6FZY5_MAIZE</name>
<feature type="region of interest" description="Disordered" evidence="1">
    <location>
        <begin position="66"/>
        <end position="91"/>
    </location>
</feature>
<sequence length="91" mass="10864">MLYFKSYVELVFLFSTIIPTYLRLYSYIFLYLYISKVSPRLTPYRLKGKKGVNRFTSPNRLNNYALKGRPHTRDAPHTLEFDQHREGASWP</sequence>
<feature type="transmembrane region" description="Helical" evidence="2">
    <location>
        <begin position="12"/>
        <end position="34"/>
    </location>
</feature>
<gene>
    <name evidence="3" type="ORF">Zm00014a_004686</name>
</gene>
<evidence type="ECO:0000313" key="3">
    <source>
        <dbReference type="EMBL" id="PWZ40071.1"/>
    </source>
</evidence>
<dbReference type="EMBL" id="NCVQ01000003">
    <property type="protein sequence ID" value="PWZ40071.1"/>
    <property type="molecule type" value="Genomic_DNA"/>
</dbReference>
<accession>A0A3L6FZY5</accession>
<reference evidence="3" key="1">
    <citation type="journal article" date="2018" name="Nat. Genet.">
        <title>Extensive intraspecific gene order and gene structural variations between Mo17 and other maize genomes.</title>
        <authorList>
            <person name="Sun S."/>
            <person name="Zhou Y."/>
            <person name="Chen J."/>
            <person name="Shi J."/>
            <person name="Zhao H."/>
            <person name="Zhao H."/>
            <person name="Song W."/>
            <person name="Zhang M."/>
            <person name="Cui Y."/>
            <person name="Dong X."/>
            <person name="Liu H."/>
            <person name="Ma X."/>
            <person name="Jiao Y."/>
            <person name="Wang B."/>
            <person name="Wei X."/>
            <person name="Stein J.C."/>
            <person name="Glaubitz J.C."/>
            <person name="Lu F."/>
            <person name="Yu G."/>
            <person name="Liang C."/>
            <person name="Fengler K."/>
            <person name="Li B."/>
            <person name="Rafalski A."/>
            <person name="Schnable P.S."/>
            <person name="Ware D.H."/>
            <person name="Buckler E.S."/>
            <person name="Lai J."/>
        </authorList>
    </citation>
    <scope>NUCLEOTIDE SEQUENCE [LARGE SCALE GENOMIC DNA]</scope>
    <source>
        <tissue evidence="3">Seedling</tissue>
    </source>
</reference>
<protein>
    <submittedName>
        <fullName evidence="3">Uncharacterized protein</fullName>
    </submittedName>
</protein>